<dbReference type="AlphaFoldDB" id="A0A9W8GL33"/>
<dbReference type="OrthoDB" id="2333384at2759"/>
<evidence type="ECO:0000313" key="3">
    <source>
        <dbReference type="EMBL" id="KAJ2689690.1"/>
    </source>
</evidence>
<dbReference type="PANTHER" id="PTHR11188">
    <property type="entry name" value="ARRESTIN DOMAIN CONTAINING PROTEIN"/>
    <property type="match status" value="1"/>
</dbReference>
<dbReference type="PANTHER" id="PTHR11188:SF17">
    <property type="entry name" value="FI21816P1"/>
    <property type="match status" value="1"/>
</dbReference>
<keyword evidence="4" id="KW-1185">Reference proteome</keyword>
<dbReference type="EMBL" id="JANBTX010000021">
    <property type="protein sequence ID" value="KAJ2689690.1"/>
    <property type="molecule type" value="Genomic_DNA"/>
</dbReference>
<dbReference type="Proteomes" id="UP001151516">
    <property type="component" value="Unassembled WGS sequence"/>
</dbReference>
<dbReference type="GO" id="GO:0015031">
    <property type="term" value="P:protein transport"/>
    <property type="evidence" value="ECO:0007669"/>
    <property type="project" value="TreeGrafter"/>
</dbReference>
<protein>
    <recommendedName>
        <fullName evidence="2">Arrestin-like N-terminal domain-containing protein</fullName>
    </recommendedName>
</protein>
<feature type="domain" description="Arrestin-like N-terminal" evidence="2">
    <location>
        <begin position="48"/>
        <end position="144"/>
    </location>
</feature>
<proteinExistence type="predicted"/>
<accession>A0A9W8GL33</accession>
<evidence type="ECO:0000256" key="1">
    <source>
        <dbReference type="SAM" id="MobiDB-lite"/>
    </source>
</evidence>
<evidence type="ECO:0000313" key="4">
    <source>
        <dbReference type="Proteomes" id="UP001151516"/>
    </source>
</evidence>
<dbReference type="InterPro" id="IPR011021">
    <property type="entry name" value="Arrestin-like_N"/>
</dbReference>
<dbReference type="InterPro" id="IPR014752">
    <property type="entry name" value="Arrestin-like_C"/>
</dbReference>
<dbReference type="GO" id="GO:0005737">
    <property type="term" value="C:cytoplasm"/>
    <property type="evidence" value="ECO:0007669"/>
    <property type="project" value="TreeGrafter"/>
</dbReference>
<dbReference type="Gene3D" id="2.60.40.640">
    <property type="match status" value="1"/>
</dbReference>
<comment type="caution">
    <text evidence="3">The sequence shown here is derived from an EMBL/GenBank/DDBJ whole genome shotgun (WGS) entry which is preliminary data.</text>
</comment>
<reference evidence="3" key="1">
    <citation type="submission" date="2022-07" db="EMBL/GenBank/DDBJ databases">
        <title>Phylogenomic reconstructions and comparative analyses of Kickxellomycotina fungi.</title>
        <authorList>
            <person name="Reynolds N.K."/>
            <person name="Stajich J.E."/>
            <person name="Barry K."/>
            <person name="Grigoriev I.V."/>
            <person name="Crous P."/>
            <person name="Smith M.E."/>
        </authorList>
    </citation>
    <scope>NUCLEOTIDE SEQUENCE</scope>
    <source>
        <strain evidence="3">CBS 109367</strain>
    </source>
</reference>
<feature type="region of interest" description="Disordered" evidence="1">
    <location>
        <begin position="256"/>
        <end position="293"/>
    </location>
</feature>
<dbReference type="Pfam" id="PF00339">
    <property type="entry name" value="Arrestin_N"/>
    <property type="match status" value="1"/>
</dbReference>
<organism evidence="3 4">
    <name type="scientific">Coemansia spiralis</name>
    <dbReference type="NCBI Taxonomy" id="417178"/>
    <lineage>
        <taxon>Eukaryota</taxon>
        <taxon>Fungi</taxon>
        <taxon>Fungi incertae sedis</taxon>
        <taxon>Zoopagomycota</taxon>
        <taxon>Kickxellomycotina</taxon>
        <taxon>Kickxellomycetes</taxon>
        <taxon>Kickxellales</taxon>
        <taxon>Kickxellaceae</taxon>
        <taxon>Coemansia</taxon>
    </lineage>
</organism>
<gene>
    <name evidence="3" type="ORF">IWW39_001282</name>
</gene>
<evidence type="ECO:0000259" key="2">
    <source>
        <dbReference type="Pfam" id="PF00339"/>
    </source>
</evidence>
<name>A0A9W8GL33_9FUNG</name>
<sequence length="460" mass="50060">MSFSALSSPTASISPFVPNGTKKLELQVVLQDNPVILRDAQDALIIRGQVKVISREVQPLRTIHVLLSGTKVLLITQQTGTTESVKQVLVNEEATLQHDKNPTQFAVGTYTLPFEFTVAKSLPPSLHVPHCTIEYLVVATAQKMESAPSLLRLFSSKAPQAQAELRIVGLDAGGDPRDLVAKQSPVTRVGTLGSNKNGRGSLPYRVVMDKYVVAPGEIIRFNLDIYPPDVLPKFTPGEFATLIKLVESANAPRKLTITQDCAPDQEPLRPTDSGVASDDEDEGDTTTVSNSLTDGGSARLSYLGSSPLDQGATYQDTNDLALKAASALVGNKNTVITYKIVAKLVQRTCLDHVDDGAWTKRVVCTECVSECYDVTQKSMHLEWVLQLPSDLQHDLAMPGMEIRYDVLVDFYPREHRGALGSSSVRDVVSRVSNHCLSSRMPLRTIPVSLSTLLANPLYSN</sequence>
<dbReference type="InterPro" id="IPR050357">
    <property type="entry name" value="Arrestin_domain-protein"/>
</dbReference>